<feature type="domain" description="Cyclic nucleotide-binding" evidence="1">
    <location>
        <begin position="30"/>
        <end position="115"/>
    </location>
</feature>
<dbReference type="Pfam" id="PF00027">
    <property type="entry name" value="cNMP_binding"/>
    <property type="match status" value="1"/>
</dbReference>
<dbReference type="SUPFAM" id="SSF51206">
    <property type="entry name" value="cAMP-binding domain-like"/>
    <property type="match status" value="1"/>
</dbReference>
<dbReference type="InterPro" id="IPR000595">
    <property type="entry name" value="cNMP-bd_dom"/>
</dbReference>
<dbReference type="AlphaFoldDB" id="A0A1H3WXI1"/>
<keyword evidence="2" id="KW-0418">Kinase</keyword>
<evidence type="ECO:0000313" key="3">
    <source>
        <dbReference type="Proteomes" id="UP000199041"/>
    </source>
</evidence>
<sequence>MHPLLQENLLSNIYLTQDELERIDGLFQLRSLKKKHYLLQEGEISQGVAFVLSGLLRSYKLDSHGFEHVIQFAPASWWMTDMKSSSRQEPAELFIEALEPTEYLFITKSKLDYAFKEFPKLERHFRILAENAVMAYQQRLIGNLSQPAIERFANFCQLYPTLTQSLPHKQIASFIGVTPEFFSKMINNTPLPG</sequence>
<name>A0A1H3WXI1_9BACT</name>
<dbReference type="EMBL" id="FNQY01000004">
    <property type="protein sequence ID" value="SDZ91690.1"/>
    <property type="molecule type" value="Genomic_DNA"/>
</dbReference>
<dbReference type="Gene3D" id="2.60.120.10">
    <property type="entry name" value="Jelly Rolls"/>
    <property type="match status" value="1"/>
</dbReference>
<evidence type="ECO:0000313" key="2">
    <source>
        <dbReference type="EMBL" id="SDZ91690.1"/>
    </source>
</evidence>
<dbReference type="Proteomes" id="UP000199041">
    <property type="component" value="Unassembled WGS sequence"/>
</dbReference>
<organism evidence="2 3">
    <name type="scientific">Arachidicoccus rhizosphaerae</name>
    <dbReference type="NCBI Taxonomy" id="551991"/>
    <lineage>
        <taxon>Bacteria</taxon>
        <taxon>Pseudomonadati</taxon>
        <taxon>Bacteroidota</taxon>
        <taxon>Chitinophagia</taxon>
        <taxon>Chitinophagales</taxon>
        <taxon>Chitinophagaceae</taxon>
        <taxon>Arachidicoccus</taxon>
    </lineage>
</organism>
<dbReference type="InterPro" id="IPR014710">
    <property type="entry name" value="RmlC-like_jellyroll"/>
</dbReference>
<evidence type="ECO:0000259" key="1">
    <source>
        <dbReference type="Pfam" id="PF00027"/>
    </source>
</evidence>
<dbReference type="GO" id="GO:0016301">
    <property type="term" value="F:kinase activity"/>
    <property type="evidence" value="ECO:0007669"/>
    <property type="project" value="UniProtKB-KW"/>
</dbReference>
<dbReference type="OrthoDB" id="9152304at2"/>
<dbReference type="CDD" id="cd00038">
    <property type="entry name" value="CAP_ED"/>
    <property type="match status" value="1"/>
</dbReference>
<proteinExistence type="predicted"/>
<dbReference type="RefSeq" id="WP_091394476.1">
    <property type="nucleotide sequence ID" value="NZ_FNQY01000004.1"/>
</dbReference>
<protein>
    <submittedName>
        <fullName evidence="2">cAMP-binding domain of CRP or a regulatory subunit of cAMP-dependent protein kinases</fullName>
    </submittedName>
</protein>
<reference evidence="2 3" key="1">
    <citation type="submission" date="2016-10" db="EMBL/GenBank/DDBJ databases">
        <authorList>
            <person name="de Groot N.N."/>
        </authorList>
    </citation>
    <scope>NUCLEOTIDE SEQUENCE [LARGE SCALE GENOMIC DNA]</scope>
    <source>
        <strain evidence="2 3">Vu-144</strain>
    </source>
</reference>
<keyword evidence="3" id="KW-1185">Reference proteome</keyword>
<accession>A0A1H3WXI1</accession>
<dbReference type="InterPro" id="IPR018490">
    <property type="entry name" value="cNMP-bd_dom_sf"/>
</dbReference>
<keyword evidence="2" id="KW-0808">Transferase</keyword>
<dbReference type="STRING" id="551991.SAMN05192529_10461"/>
<gene>
    <name evidence="2" type="ORF">SAMN05192529_10461</name>
</gene>